<dbReference type="InterPro" id="IPR050789">
    <property type="entry name" value="Diverse_Enzym_Activities"/>
</dbReference>
<feature type="domain" description="Beta-lactamase-related" evidence="3">
    <location>
        <begin position="41"/>
        <end position="379"/>
    </location>
</feature>
<dbReference type="EMBL" id="MU251244">
    <property type="protein sequence ID" value="KAG9258153.1"/>
    <property type="molecule type" value="Genomic_DNA"/>
</dbReference>
<dbReference type="Proteomes" id="UP000887229">
    <property type="component" value="Unassembled WGS sequence"/>
</dbReference>
<comment type="similarity">
    <text evidence="1">Belongs to the class-A beta-lactamase family.</text>
</comment>
<dbReference type="Gene3D" id="3.40.710.10">
    <property type="entry name" value="DD-peptidase/beta-lactamase superfamily"/>
    <property type="match status" value="1"/>
</dbReference>
<dbReference type="GO" id="GO:0016787">
    <property type="term" value="F:hydrolase activity"/>
    <property type="evidence" value="ECO:0007669"/>
    <property type="project" value="UniProtKB-KW"/>
</dbReference>
<evidence type="ECO:0000313" key="5">
    <source>
        <dbReference type="Proteomes" id="UP000887229"/>
    </source>
</evidence>
<evidence type="ECO:0000313" key="4">
    <source>
        <dbReference type="EMBL" id="KAG9258153.1"/>
    </source>
</evidence>
<dbReference type="SUPFAM" id="SSF56601">
    <property type="entry name" value="beta-lactamase/transpeptidase-like"/>
    <property type="match status" value="1"/>
</dbReference>
<dbReference type="Pfam" id="PF00144">
    <property type="entry name" value="Beta-lactamase"/>
    <property type="match status" value="1"/>
</dbReference>
<proteinExistence type="inferred from homology"/>
<sequence>MDSLANVLRTSEAIPFASVSAQRRDGSHIISLNVDRNVFQTSAKKPIGDQTVYALASLTKLPTTVAALQLVEKGLIALDDDVSKIVPVLGRQKVLSGWNDDGTPILTPRSGPLTLRHLLTHCAGVSYDFNDEQLQRYHKHRGSKPSHGATVDERFNLPLLTEPGESGWVYGGGLDWVGKIVESLSGLSLEEYFKRHLWKPLGVQSFTFWPQSLKDTGHDLAAMIARSRRTGKLRQLPVVGLPFNQGAEDCFGGQGAFCSSNDFMKLLHALLVNDGTLLRRETVDMIFEGQLPQGSRHALEASMKEPTWTLGEYSPEEVYDWGLGGLLINTASNNTGSIKQEEATMTWGGAANQFWFIDRKKGICGLFMTQVLPQGDPDIRKLIQEFHTLVNRDGEEPKSRL</sequence>
<evidence type="ECO:0000256" key="2">
    <source>
        <dbReference type="ARBA" id="ARBA00022801"/>
    </source>
</evidence>
<gene>
    <name evidence="4" type="ORF">F5Z01DRAFT_670805</name>
</gene>
<dbReference type="InterPro" id="IPR012338">
    <property type="entry name" value="Beta-lactam/transpept-like"/>
</dbReference>
<protein>
    <submittedName>
        <fullName evidence="4">Beta-lactamase/transpeptidase-like protein</fullName>
    </submittedName>
</protein>
<name>A0A9P7ZV01_9HYPO</name>
<accession>A0A9P7ZV01</accession>
<dbReference type="AlphaFoldDB" id="A0A9P7ZV01"/>
<evidence type="ECO:0000256" key="1">
    <source>
        <dbReference type="ARBA" id="ARBA00009009"/>
    </source>
</evidence>
<dbReference type="RefSeq" id="XP_046122077.1">
    <property type="nucleotide sequence ID" value="XM_046264611.1"/>
</dbReference>
<comment type="caution">
    <text evidence="4">The sequence shown here is derived from an EMBL/GenBank/DDBJ whole genome shotgun (WGS) entry which is preliminary data.</text>
</comment>
<keyword evidence="5" id="KW-1185">Reference proteome</keyword>
<evidence type="ECO:0000259" key="3">
    <source>
        <dbReference type="Pfam" id="PF00144"/>
    </source>
</evidence>
<organism evidence="4 5">
    <name type="scientific">Emericellopsis atlantica</name>
    <dbReference type="NCBI Taxonomy" id="2614577"/>
    <lineage>
        <taxon>Eukaryota</taxon>
        <taxon>Fungi</taxon>
        <taxon>Dikarya</taxon>
        <taxon>Ascomycota</taxon>
        <taxon>Pezizomycotina</taxon>
        <taxon>Sordariomycetes</taxon>
        <taxon>Hypocreomycetidae</taxon>
        <taxon>Hypocreales</taxon>
        <taxon>Bionectriaceae</taxon>
        <taxon>Emericellopsis</taxon>
    </lineage>
</organism>
<reference evidence="4" key="1">
    <citation type="journal article" date="2021" name="IMA Fungus">
        <title>Genomic characterization of three marine fungi, including Emericellopsis atlantica sp. nov. with signatures of a generalist lifestyle and marine biomass degradation.</title>
        <authorList>
            <person name="Hagestad O.C."/>
            <person name="Hou L."/>
            <person name="Andersen J.H."/>
            <person name="Hansen E.H."/>
            <person name="Altermark B."/>
            <person name="Li C."/>
            <person name="Kuhnert E."/>
            <person name="Cox R.J."/>
            <person name="Crous P.W."/>
            <person name="Spatafora J.W."/>
            <person name="Lail K."/>
            <person name="Amirebrahimi M."/>
            <person name="Lipzen A."/>
            <person name="Pangilinan J."/>
            <person name="Andreopoulos W."/>
            <person name="Hayes R.D."/>
            <person name="Ng V."/>
            <person name="Grigoriev I.V."/>
            <person name="Jackson S.A."/>
            <person name="Sutton T.D.S."/>
            <person name="Dobson A.D.W."/>
            <person name="Rama T."/>
        </authorList>
    </citation>
    <scope>NUCLEOTIDE SEQUENCE</scope>
    <source>
        <strain evidence="4">TS7</strain>
    </source>
</reference>
<dbReference type="PANTHER" id="PTHR43283:SF17">
    <property type="entry name" value="(LOVD), PUTATIVE (AFU_ORTHOLOGUE AFUA_5G00920)-RELATED"/>
    <property type="match status" value="1"/>
</dbReference>
<dbReference type="PANTHER" id="PTHR43283">
    <property type="entry name" value="BETA-LACTAMASE-RELATED"/>
    <property type="match status" value="1"/>
</dbReference>
<dbReference type="InterPro" id="IPR001466">
    <property type="entry name" value="Beta-lactam-related"/>
</dbReference>
<dbReference type="OrthoDB" id="428260at2759"/>
<dbReference type="GeneID" id="70295514"/>
<keyword evidence="2" id="KW-0378">Hydrolase</keyword>